<evidence type="ECO:0000313" key="2">
    <source>
        <dbReference type="Proteomes" id="UP000059680"/>
    </source>
</evidence>
<organism evidence="1 2">
    <name type="scientific">Oryza sativa subsp. japonica</name>
    <name type="common">Rice</name>
    <dbReference type="NCBI Taxonomy" id="39947"/>
    <lineage>
        <taxon>Eukaryota</taxon>
        <taxon>Viridiplantae</taxon>
        <taxon>Streptophyta</taxon>
        <taxon>Embryophyta</taxon>
        <taxon>Tracheophyta</taxon>
        <taxon>Spermatophyta</taxon>
        <taxon>Magnoliopsida</taxon>
        <taxon>Liliopsida</taxon>
        <taxon>Poales</taxon>
        <taxon>Poaceae</taxon>
        <taxon>BOP clade</taxon>
        <taxon>Oryzoideae</taxon>
        <taxon>Oryzeae</taxon>
        <taxon>Oryzinae</taxon>
        <taxon>Oryza</taxon>
        <taxon>Oryza sativa</taxon>
    </lineage>
</organism>
<keyword evidence="2" id="KW-1185">Reference proteome</keyword>
<protein>
    <submittedName>
        <fullName evidence="1">Os07g0623501 protein</fullName>
    </submittedName>
</protein>
<sequence length="122" mass="13808">MSIHQGVLFCLLDQRDAALAAGGLADPTKVVPRRRFAVREDVAAGHLLQLRRAQVLLRRPRGSIAFEDIVARQVRQLLLRDLLRRFHHAVGVSLSERDGAHLLSQIKTISKLERPLQCRLKH</sequence>
<dbReference type="InParanoid" id="A0A0P0X907"/>
<dbReference type="PaxDb" id="39947-A0A0P0X907"/>
<name>A0A0P0X907_ORYSJ</name>
<dbReference type="Gramene" id="Os07t0623501-00">
    <property type="protein sequence ID" value="Os07t0623501-00"/>
    <property type="gene ID" value="Os07g0623501"/>
</dbReference>
<dbReference type="AlphaFoldDB" id="A0A0P0X907"/>
<gene>
    <name evidence="1" type="ordered locus">Os07g0623501</name>
    <name evidence="1" type="ORF">OSNPB_070623501</name>
</gene>
<evidence type="ECO:0000313" key="1">
    <source>
        <dbReference type="EMBL" id="BAT02715.1"/>
    </source>
</evidence>
<proteinExistence type="predicted"/>
<dbReference type="EMBL" id="AP014963">
    <property type="protein sequence ID" value="BAT02715.1"/>
    <property type="molecule type" value="Genomic_DNA"/>
</dbReference>
<dbReference type="Proteomes" id="UP000059680">
    <property type="component" value="Chromosome 7"/>
</dbReference>
<accession>A0A0P0X907</accession>
<reference evidence="1 2" key="3">
    <citation type="journal article" date="2013" name="Rice">
        <title>Improvement of the Oryza sativa Nipponbare reference genome using next generation sequence and optical map data.</title>
        <authorList>
            <person name="Kawahara Y."/>
            <person name="de la Bastide M."/>
            <person name="Hamilton J.P."/>
            <person name="Kanamori H."/>
            <person name="McCombie W.R."/>
            <person name="Ouyang S."/>
            <person name="Schwartz D.C."/>
            <person name="Tanaka T."/>
            <person name="Wu J."/>
            <person name="Zhou S."/>
            <person name="Childs K.L."/>
            <person name="Davidson R.M."/>
            <person name="Lin H."/>
            <person name="Quesada-Ocampo L."/>
            <person name="Vaillancourt B."/>
            <person name="Sakai H."/>
            <person name="Lee S.S."/>
            <person name="Kim J."/>
            <person name="Numa H."/>
            <person name="Itoh T."/>
            <person name="Buell C.R."/>
            <person name="Matsumoto T."/>
        </authorList>
    </citation>
    <scope>NUCLEOTIDE SEQUENCE [LARGE SCALE GENOMIC DNA]</scope>
    <source>
        <strain evidence="2">cv. Nipponbare</strain>
    </source>
</reference>
<reference evidence="2" key="1">
    <citation type="journal article" date="2005" name="Nature">
        <title>The map-based sequence of the rice genome.</title>
        <authorList>
            <consortium name="International rice genome sequencing project (IRGSP)"/>
            <person name="Matsumoto T."/>
            <person name="Wu J."/>
            <person name="Kanamori H."/>
            <person name="Katayose Y."/>
            <person name="Fujisawa M."/>
            <person name="Namiki N."/>
            <person name="Mizuno H."/>
            <person name="Yamamoto K."/>
            <person name="Antonio B.A."/>
            <person name="Baba T."/>
            <person name="Sakata K."/>
            <person name="Nagamura Y."/>
            <person name="Aoki H."/>
            <person name="Arikawa K."/>
            <person name="Arita K."/>
            <person name="Bito T."/>
            <person name="Chiden Y."/>
            <person name="Fujitsuka N."/>
            <person name="Fukunaka R."/>
            <person name="Hamada M."/>
            <person name="Harada C."/>
            <person name="Hayashi A."/>
            <person name="Hijishita S."/>
            <person name="Honda M."/>
            <person name="Hosokawa S."/>
            <person name="Ichikawa Y."/>
            <person name="Idonuma A."/>
            <person name="Iijima M."/>
            <person name="Ikeda M."/>
            <person name="Ikeno M."/>
            <person name="Ito K."/>
            <person name="Ito S."/>
            <person name="Ito T."/>
            <person name="Ito Y."/>
            <person name="Ito Y."/>
            <person name="Iwabuchi A."/>
            <person name="Kamiya K."/>
            <person name="Karasawa W."/>
            <person name="Kurita K."/>
            <person name="Katagiri S."/>
            <person name="Kikuta A."/>
            <person name="Kobayashi H."/>
            <person name="Kobayashi N."/>
            <person name="Machita K."/>
            <person name="Maehara T."/>
            <person name="Masukawa M."/>
            <person name="Mizubayashi T."/>
            <person name="Mukai Y."/>
            <person name="Nagasaki H."/>
            <person name="Nagata Y."/>
            <person name="Naito S."/>
            <person name="Nakashima M."/>
            <person name="Nakama Y."/>
            <person name="Nakamichi Y."/>
            <person name="Nakamura M."/>
            <person name="Meguro A."/>
            <person name="Negishi M."/>
            <person name="Ohta I."/>
            <person name="Ohta T."/>
            <person name="Okamoto M."/>
            <person name="Ono N."/>
            <person name="Saji S."/>
            <person name="Sakaguchi M."/>
            <person name="Sakai K."/>
            <person name="Shibata M."/>
            <person name="Shimokawa T."/>
            <person name="Song J."/>
            <person name="Takazaki Y."/>
            <person name="Terasawa K."/>
            <person name="Tsugane M."/>
            <person name="Tsuji K."/>
            <person name="Ueda S."/>
            <person name="Waki K."/>
            <person name="Yamagata H."/>
            <person name="Yamamoto M."/>
            <person name="Yamamoto S."/>
            <person name="Yamane H."/>
            <person name="Yoshiki S."/>
            <person name="Yoshihara R."/>
            <person name="Yukawa K."/>
            <person name="Zhong H."/>
            <person name="Yano M."/>
            <person name="Yuan Q."/>
            <person name="Ouyang S."/>
            <person name="Liu J."/>
            <person name="Jones K.M."/>
            <person name="Gansberger K."/>
            <person name="Moffat K."/>
            <person name="Hill J."/>
            <person name="Bera J."/>
            <person name="Fadrosh D."/>
            <person name="Jin S."/>
            <person name="Johri S."/>
            <person name="Kim M."/>
            <person name="Overton L."/>
            <person name="Reardon M."/>
            <person name="Tsitrin T."/>
            <person name="Vuong H."/>
            <person name="Weaver B."/>
            <person name="Ciecko A."/>
            <person name="Tallon L."/>
            <person name="Jackson J."/>
            <person name="Pai G."/>
            <person name="Aken S.V."/>
            <person name="Utterback T."/>
            <person name="Reidmuller S."/>
            <person name="Feldblyum T."/>
            <person name="Hsiao J."/>
            <person name="Zismann V."/>
            <person name="Iobst S."/>
            <person name="de Vazeille A.R."/>
            <person name="Buell C.R."/>
            <person name="Ying K."/>
            <person name="Li Y."/>
            <person name="Lu T."/>
            <person name="Huang Y."/>
            <person name="Zhao Q."/>
            <person name="Feng Q."/>
            <person name="Zhang L."/>
            <person name="Zhu J."/>
            <person name="Weng Q."/>
            <person name="Mu J."/>
            <person name="Lu Y."/>
            <person name="Fan D."/>
            <person name="Liu Y."/>
            <person name="Guan J."/>
            <person name="Zhang Y."/>
            <person name="Yu S."/>
            <person name="Liu X."/>
            <person name="Zhang Y."/>
            <person name="Hong G."/>
            <person name="Han B."/>
            <person name="Choisne N."/>
            <person name="Demange N."/>
            <person name="Orjeda G."/>
            <person name="Samain S."/>
            <person name="Cattolico L."/>
            <person name="Pelletier E."/>
            <person name="Couloux A."/>
            <person name="Segurens B."/>
            <person name="Wincker P."/>
            <person name="D'Hont A."/>
            <person name="Scarpelli C."/>
            <person name="Weissenbach J."/>
            <person name="Salanoubat M."/>
            <person name="Quetier F."/>
            <person name="Yu Y."/>
            <person name="Kim H.R."/>
            <person name="Rambo T."/>
            <person name="Currie J."/>
            <person name="Collura K."/>
            <person name="Luo M."/>
            <person name="Yang T."/>
            <person name="Ammiraju J.S.S."/>
            <person name="Engler F."/>
            <person name="Soderlund C."/>
            <person name="Wing R.A."/>
            <person name="Palmer L.E."/>
            <person name="de la Bastide M."/>
            <person name="Spiegel L."/>
            <person name="Nascimento L."/>
            <person name="Zutavern T."/>
            <person name="O'Shaughnessy A."/>
            <person name="Dike S."/>
            <person name="Dedhia N."/>
            <person name="Preston R."/>
            <person name="Balija V."/>
            <person name="McCombie W.R."/>
            <person name="Chow T."/>
            <person name="Chen H."/>
            <person name="Chung M."/>
            <person name="Chen C."/>
            <person name="Shaw J."/>
            <person name="Wu H."/>
            <person name="Hsiao K."/>
            <person name="Chao Y."/>
            <person name="Chu M."/>
            <person name="Cheng C."/>
            <person name="Hour A."/>
            <person name="Lee P."/>
            <person name="Lin S."/>
            <person name="Lin Y."/>
            <person name="Liou J."/>
            <person name="Liu S."/>
            <person name="Hsing Y."/>
            <person name="Raghuvanshi S."/>
            <person name="Mohanty A."/>
            <person name="Bharti A.K."/>
            <person name="Gaur A."/>
            <person name="Gupta V."/>
            <person name="Kumar D."/>
            <person name="Ravi V."/>
            <person name="Vij S."/>
            <person name="Kapur A."/>
            <person name="Khurana P."/>
            <person name="Khurana P."/>
            <person name="Khurana J.P."/>
            <person name="Tyagi A.K."/>
            <person name="Gaikwad K."/>
            <person name="Singh A."/>
            <person name="Dalal V."/>
            <person name="Srivastava S."/>
            <person name="Dixit A."/>
            <person name="Pal A.K."/>
            <person name="Ghazi I.A."/>
            <person name="Yadav M."/>
            <person name="Pandit A."/>
            <person name="Bhargava A."/>
            <person name="Sureshbabu K."/>
            <person name="Batra K."/>
            <person name="Sharma T.R."/>
            <person name="Mohapatra T."/>
            <person name="Singh N.K."/>
            <person name="Messing J."/>
            <person name="Nelson A.B."/>
            <person name="Fuks G."/>
            <person name="Kavchok S."/>
            <person name="Keizer G."/>
            <person name="Linton E."/>
            <person name="Llaca V."/>
            <person name="Song R."/>
            <person name="Tanyolac B."/>
            <person name="Young S."/>
            <person name="Ho-Il K."/>
            <person name="Hahn J.H."/>
            <person name="Sangsakoo G."/>
            <person name="Vanavichit A."/>
            <person name="de Mattos Luiz.A.T."/>
            <person name="Zimmer P.D."/>
            <person name="Malone G."/>
            <person name="Dellagostin O."/>
            <person name="de Oliveira A.C."/>
            <person name="Bevan M."/>
            <person name="Bancroft I."/>
            <person name="Minx P."/>
            <person name="Cordum H."/>
            <person name="Wilson R."/>
            <person name="Cheng Z."/>
            <person name="Jin W."/>
            <person name="Jiang J."/>
            <person name="Leong S.A."/>
            <person name="Iwama H."/>
            <person name="Gojobori T."/>
            <person name="Itoh T."/>
            <person name="Niimura Y."/>
            <person name="Fujii Y."/>
            <person name="Habara T."/>
            <person name="Sakai H."/>
            <person name="Sato Y."/>
            <person name="Wilson G."/>
            <person name="Kumar K."/>
            <person name="McCouch S."/>
            <person name="Juretic N."/>
            <person name="Hoen D."/>
            <person name="Wright S."/>
            <person name="Bruskiewich R."/>
            <person name="Bureau T."/>
            <person name="Miyao A."/>
            <person name="Hirochika H."/>
            <person name="Nishikawa T."/>
            <person name="Kadowaki K."/>
            <person name="Sugiura M."/>
            <person name="Burr B."/>
            <person name="Sasaki T."/>
        </authorList>
    </citation>
    <scope>NUCLEOTIDE SEQUENCE [LARGE SCALE GENOMIC DNA]</scope>
    <source>
        <strain evidence="2">cv. Nipponbare</strain>
    </source>
</reference>
<reference evidence="1 2" key="2">
    <citation type="journal article" date="2013" name="Plant Cell Physiol.">
        <title>Rice Annotation Project Database (RAP-DB): an integrative and interactive database for rice genomics.</title>
        <authorList>
            <person name="Sakai H."/>
            <person name="Lee S.S."/>
            <person name="Tanaka T."/>
            <person name="Numa H."/>
            <person name="Kim J."/>
            <person name="Kawahara Y."/>
            <person name="Wakimoto H."/>
            <person name="Yang C.C."/>
            <person name="Iwamoto M."/>
            <person name="Abe T."/>
            <person name="Yamada Y."/>
            <person name="Muto A."/>
            <person name="Inokuchi H."/>
            <person name="Ikemura T."/>
            <person name="Matsumoto T."/>
            <person name="Sasaki T."/>
            <person name="Itoh T."/>
        </authorList>
    </citation>
    <scope>NUCLEOTIDE SEQUENCE [LARGE SCALE GENOMIC DNA]</scope>
    <source>
        <strain evidence="2">cv. Nipponbare</strain>
    </source>
</reference>